<sequence length="49" mass="5687">MILSVEKLIPDGSKKRRNGGLVVTISLTKSLTNNQYIRYYLRNDLDLIY</sequence>
<proteinExistence type="predicted"/>
<reference evidence="1" key="1">
    <citation type="submission" date="2018-06" db="EMBL/GenBank/DDBJ databases">
        <authorList>
            <person name="Zhirakovskaya E."/>
        </authorList>
    </citation>
    <scope>NUCLEOTIDE SEQUENCE</scope>
</reference>
<accession>A0A3B1E0W5</accession>
<evidence type="ECO:0000313" key="1">
    <source>
        <dbReference type="EMBL" id="VAX35217.1"/>
    </source>
</evidence>
<gene>
    <name evidence="1" type="ORF">MNBD_UNCLBAC01-239</name>
</gene>
<protein>
    <submittedName>
        <fullName evidence="1">Uncharacterized protein</fullName>
    </submittedName>
</protein>
<dbReference type="AlphaFoldDB" id="A0A3B1E0W5"/>
<organism evidence="1">
    <name type="scientific">hydrothermal vent metagenome</name>
    <dbReference type="NCBI Taxonomy" id="652676"/>
    <lineage>
        <taxon>unclassified sequences</taxon>
        <taxon>metagenomes</taxon>
        <taxon>ecological metagenomes</taxon>
    </lineage>
</organism>
<dbReference type="EMBL" id="UOGJ01000037">
    <property type="protein sequence ID" value="VAX35217.1"/>
    <property type="molecule type" value="Genomic_DNA"/>
</dbReference>
<name>A0A3B1E0W5_9ZZZZ</name>